<dbReference type="Proteomes" id="UP000266673">
    <property type="component" value="Unassembled WGS sequence"/>
</dbReference>
<accession>A0A397UMM4</accession>
<sequence>MNTCTFCYYKLPSKAFIYKNKSYKTCAEYKTNRAKKKKSKQIANIDSEKAPIEIIEIDKINNYISDMIDGLECNTTLISTFYIKLNEATLNAIGIYIRIMAKLIIDEIEEENDFNEHNTTTAPNILLCYKGVGNIYFVYSQSTEIEHKYKDLNH</sequence>
<dbReference type="EMBL" id="QKWP01001128">
    <property type="protein sequence ID" value="RIB11490.1"/>
    <property type="molecule type" value="Genomic_DNA"/>
</dbReference>
<name>A0A397UMM4_9GLOM</name>
<organism evidence="1 2">
    <name type="scientific">Gigaspora rosea</name>
    <dbReference type="NCBI Taxonomy" id="44941"/>
    <lineage>
        <taxon>Eukaryota</taxon>
        <taxon>Fungi</taxon>
        <taxon>Fungi incertae sedis</taxon>
        <taxon>Mucoromycota</taxon>
        <taxon>Glomeromycotina</taxon>
        <taxon>Glomeromycetes</taxon>
        <taxon>Diversisporales</taxon>
        <taxon>Gigasporaceae</taxon>
        <taxon>Gigaspora</taxon>
    </lineage>
</organism>
<comment type="caution">
    <text evidence="1">The sequence shown here is derived from an EMBL/GenBank/DDBJ whole genome shotgun (WGS) entry which is preliminary data.</text>
</comment>
<dbReference type="AlphaFoldDB" id="A0A397UMM4"/>
<reference evidence="1 2" key="1">
    <citation type="submission" date="2018-06" db="EMBL/GenBank/DDBJ databases">
        <title>Comparative genomics reveals the genomic features of Rhizophagus irregularis, R. cerebriforme, R. diaphanum and Gigaspora rosea, and their symbiotic lifestyle signature.</title>
        <authorList>
            <person name="Morin E."/>
            <person name="San Clemente H."/>
            <person name="Chen E.C.H."/>
            <person name="De La Providencia I."/>
            <person name="Hainaut M."/>
            <person name="Kuo A."/>
            <person name="Kohler A."/>
            <person name="Murat C."/>
            <person name="Tang N."/>
            <person name="Roy S."/>
            <person name="Loubradou J."/>
            <person name="Henrissat B."/>
            <person name="Grigoriev I.V."/>
            <person name="Corradi N."/>
            <person name="Roux C."/>
            <person name="Martin F.M."/>
        </authorList>
    </citation>
    <scope>NUCLEOTIDE SEQUENCE [LARGE SCALE GENOMIC DNA]</scope>
    <source>
        <strain evidence="1 2">DAOM 194757</strain>
    </source>
</reference>
<proteinExistence type="predicted"/>
<evidence type="ECO:0000313" key="2">
    <source>
        <dbReference type="Proteomes" id="UP000266673"/>
    </source>
</evidence>
<dbReference type="OrthoDB" id="2435493at2759"/>
<gene>
    <name evidence="1" type="ORF">C2G38_2203306</name>
</gene>
<keyword evidence="2" id="KW-1185">Reference proteome</keyword>
<protein>
    <submittedName>
        <fullName evidence="1">Uncharacterized protein</fullName>
    </submittedName>
</protein>
<evidence type="ECO:0000313" key="1">
    <source>
        <dbReference type="EMBL" id="RIB11490.1"/>
    </source>
</evidence>